<proteinExistence type="predicted"/>
<sequence length="68" mass="7973">MKEKYQSKINIPNNMEIDWANVRWPNFARDDRSADELVLRWLAGEISKNPALLIPKTVGESRRYPSSR</sequence>
<evidence type="ECO:0000313" key="2">
    <source>
        <dbReference type="Proteomes" id="UP000176424"/>
    </source>
</evidence>
<name>A0A1F4ZRU7_9BACT</name>
<dbReference type="Proteomes" id="UP000176424">
    <property type="component" value="Unassembled WGS sequence"/>
</dbReference>
<dbReference type="AlphaFoldDB" id="A0A1F4ZRU7"/>
<dbReference type="EMBL" id="MEXR01000062">
    <property type="protein sequence ID" value="OGD08187.1"/>
    <property type="molecule type" value="Genomic_DNA"/>
</dbReference>
<organism evidence="1 2">
    <name type="scientific">Candidatus Amesbacteria bacterium RIFOXYB1_FULL_44_23</name>
    <dbReference type="NCBI Taxonomy" id="1797263"/>
    <lineage>
        <taxon>Bacteria</taxon>
        <taxon>Candidatus Amesiibacteriota</taxon>
    </lineage>
</organism>
<gene>
    <name evidence="1" type="ORF">A2397_05605</name>
</gene>
<dbReference type="STRING" id="1797263.A2397_05605"/>
<comment type="caution">
    <text evidence="1">The sequence shown here is derived from an EMBL/GenBank/DDBJ whole genome shotgun (WGS) entry which is preliminary data.</text>
</comment>
<protein>
    <submittedName>
        <fullName evidence="1">Uncharacterized protein</fullName>
    </submittedName>
</protein>
<accession>A0A1F4ZRU7</accession>
<reference evidence="1 2" key="1">
    <citation type="journal article" date="2016" name="Nat. Commun.">
        <title>Thousands of microbial genomes shed light on interconnected biogeochemical processes in an aquifer system.</title>
        <authorList>
            <person name="Anantharaman K."/>
            <person name="Brown C.T."/>
            <person name="Hug L.A."/>
            <person name="Sharon I."/>
            <person name="Castelle C.J."/>
            <person name="Probst A.J."/>
            <person name="Thomas B.C."/>
            <person name="Singh A."/>
            <person name="Wilkins M.J."/>
            <person name="Karaoz U."/>
            <person name="Brodie E.L."/>
            <person name="Williams K.H."/>
            <person name="Hubbard S.S."/>
            <person name="Banfield J.F."/>
        </authorList>
    </citation>
    <scope>NUCLEOTIDE SEQUENCE [LARGE SCALE GENOMIC DNA]</scope>
</reference>
<evidence type="ECO:0000313" key="1">
    <source>
        <dbReference type="EMBL" id="OGD08187.1"/>
    </source>
</evidence>